<proteinExistence type="predicted"/>
<name>G0TZR5_TRYVY</name>
<dbReference type="VEuPathDB" id="TriTrypDB:TvY486_0807000"/>
<organism evidence="2">
    <name type="scientific">Trypanosoma vivax (strain Y486)</name>
    <dbReference type="NCBI Taxonomy" id="1055687"/>
    <lineage>
        <taxon>Eukaryota</taxon>
        <taxon>Discoba</taxon>
        <taxon>Euglenozoa</taxon>
        <taxon>Kinetoplastea</taxon>
        <taxon>Metakinetoplastina</taxon>
        <taxon>Trypanosomatida</taxon>
        <taxon>Trypanosomatidae</taxon>
        <taxon>Trypanosoma</taxon>
        <taxon>Duttonella</taxon>
    </lineage>
</organism>
<evidence type="ECO:0000313" key="2">
    <source>
        <dbReference type="EMBL" id="CCC50093.1"/>
    </source>
</evidence>
<accession>G0TZR5</accession>
<gene>
    <name evidence="2" type="ORF">TVY486_0807000</name>
</gene>
<evidence type="ECO:0000256" key="1">
    <source>
        <dbReference type="SAM" id="SignalP"/>
    </source>
</evidence>
<keyword evidence="1" id="KW-0732">Signal</keyword>
<dbReference type="AlphaFoldDB" id="G0TZR5"/>
<dbReference type="EMBL" id="HE573024">
    <property type="protein sequence ID" value="CCC50093.1"/>
    <property type="molecule type" value="Genomic_DNA"/>
</dbReference>
<reference evidence="2" key="1">
    <citation type="journal article" date="2012" name="Proc. Natl. Acad. Sci. U.S.A.">
        <title>Antigenic diversity is generated by distinct evolutionary mechanisms in African trypanosome species.</title>
        <authorList>
            <person name="Jackson A.P."/>
            <person name="Berry A."/>
            <person name="Aslett M."/>
            <person name="Allison H.C."/>
            <person name="Burton P."/>
            <person name="Vavrova-Anderson J."/>
            <person name="Brown R."/>
            <person name="Browne H."/>
            <person name="Corton N."/>
            <person name="Hauser H."/>
            <person name="Gamble J."/>
            <person name="Gilderthorp R."/>
            <person name="Marcello L."/>
            <person name="McQuillan J."/>
            <person name="Otto T.D."/>
            <person name="Quail M.A."/>
            <person name="Sanders M.J."/>
            <person name="van Tonder A."/>
            <person name="Ginger M.L."/>
            <person name="Field M.C."/>
            <person name="Barry J.D."/>
            <person name="Hertz-Fowler C."/>
            <person name="Berriman M."/>
        </authorList>
    </citation>
    <scope>NUCLEOTIDE SEQUENCE</scope>
    <source>
        <strain evidence="2">Y486</strain>
    </source>
</reference>
<feature type="signal peptide" evidence="1">
    <location>
        <begin position="1"/>
        <end position="20"/>
    </location>
</feature>
<sequence length="107" mass="12149">MLWLFVLSLSLSLSLPPSLAPSLCFFSPHSPTSSTLFTHLIYRTTSRNRLVRYRVKYGETAACCHFTQLHKFYLLSCSVPQLAPRANTTYHVPLHLTLLTSQVTLHT</sequence>
<feature type="chain" id="PRO_5003410211" description="Secreted protein" evidence="1">
    <location>
        <begin position="21"/>
        <end position="107"/>
    </location>
</feature>
<evidence type="ECO:0008006" key="3">
    <source>
        <dbReference type="Google" id="ProtNLM"/>
    </source>
</evidence>
<protein>
    <recommendedName>
        <fullName evidence="3">Secreted protein</fullName>
    </recommendedName>
</protein>